<feature type="region of interest" description="Disordered" evidence="1">
    <location>
        <begin position="411"/>
        <end position="439"/>
    </location>
</feature>
<gene>
    <name evidence="3" type="ORF">FK85_25750</name>
</gene>
<reference evidence="3 4" key="1">
    <citation type="journal article" date="2015" name="Genome Announc.">
        <title>Draft genome sequence of a Halorubrum H3 strain isolated from the burlinskoye salt lake (Altai Krai, Russia).</title>
        <authorList>
            <person name="Rozanov A.S."/>
            <person name="Bryanskaya A.V."/>
            <person name="Malup T.K."/>
            <person name="Kotenko A.V."/>
            <person name="Peltek S.E."/>
        </authorList>
    </citation>
    <scope>NUCLEOTIDE SEQUENCE [LARGE SCALE GENOMIC DNA]</scope>
    <source>
        <strain evidence="3 4">H3</strain>
    </source>
</reference>
<comment type="caution">
    <text evidence="3">The sequence shown here is derived from an EMBL/GenBank/DDBJ whole genome shotgun (WGS) entry which is preliminary data.</text>
</comment>
<proteinExistence type="predicted"/>
<evidence type="ECO:0000256" key="1">
    <source>
        <dbReference type="SAM" id="MobiDB-lite"/>
    </source>
</evidence>
<evidence type="ECO:0000313" key="4">
    <source>
        <dbReference type="Proteomes" id="UP000053331"/>
    </source>
</evidence>
<evidence type="ECO:0008006" key="5">
    <source>
        <dbReference type="Google" id="ProtNLM"/>
    </source>
</evidence>
<protein>
    <recommendedName>
        <fullName evidence="5">Big-1 domain-containing protein</fullName>
    </recommendedName>
</protein>
<evidence type="ECO:0000256" key="2">
    <source>
        <dbReference type="SAM" id="Phobius"/>
    </source>
</evidence>
<dbReference type="Proteomes" id="UP000053331">
    <property type="component" value="Unassembled WGS sequence"/>
</dbReference>
<dbReference type="AlphaFoldDB" id="A0A0F8CLN3"/>
<keyword evidence="4" id="KW-1185">Reference proteome</keyword>
<sequence length="566" mass="60310">MRFSRDRRGQSVVVGTVILFGFLILALGIYQVQVVPTENADVEFEHSQEVEDRFGDLRNGVLEAASTGTTRSAQIPLGTRYPSRTFFVNPPPVSGSLTTQEAGEIRVRNATIGGDLHRNVGLYWDTNQAFETRSLRYAADYNEFRGAPRLTYEHSVVAAEFDDAILLRSGQTVLSEDGEISLTALTGTVSENGVTRRSVDARAVSASDTTVPIAPDNGSITLELPTAVDDPATLATRWEERLPPGAIAAADEANGTVRITLANGSYRLGLSEVSLDTTGTTEPAYIVPVGSQSVGLGGQARVEVRDRYHNPVPDATVSFKGANRTTGDDGRAFFEPTATGSLTAAINENEQEYESVSFDITEGDSTTANQTFDIEWDETAPVEIEEGTSEPLDILVSDAASGDRIDGAAVDVGFSPRGTVSGLPSVPDPTETDSDGRTTVDEFETNDASAGDSFNLYATAGDDADRIVVDIIASTTAYEVISVDPEPAGSGNSIDVSFDINTDDENAQVNVQSLDNNGDPKGETGLIAYDSPQPQTIKGANQAVEVRVILYDGDGVEQDRLTVPYP</sequence>
<dbReference type="OrthoDB" id="121941at2157"/>
<dbReference type="RefSeq" id="WP_050024255.1">
    <property type="nucleotide sequence ID" value="NZ_JNFH02000017.1"/>
</dbReference>
<keyword evidence="2" id="KW-0472">Membrane</keyword>
<evidence type="ECO:0000313" key="3">
    <source>
        <dbReference type="EMBL" id="KKF39807.1"/>
    </source>
</evidence>
<keyword evidence="2" id="KW-0812">Transmembrane</keyword>
<name>A0A0F8CLN3_9EURY</name>
<dbReference type="EMBL" id="JNFH02000017">
    <property type="protein sequence ID" value="KKF39807.1"/>
    <property type="molecule type" value="Genomic_DNA"/>
</dbReference>
<organism evidence="3 4">
    <name type="scientific">Halorubrum saccharovorum</name>
    <dbReference type="NCBI Taxonomy" id="2248"/>
    <lineage>
        <taxon>Archaea</taxon>
        <taxon>Methanobacteriati</taxon>
        <taxon>Methanobacteriota</taxon>
        <taxon>Stenosarchaea group</taxon>
        <taxon>Halobacteria</taxon>
        <taxon>Halobacteriales</taxon>
        <taxon>Haloferacaceae</taxon>
        <taxon>Halorubrum</taxon>
    </lineage>
</organism>
<keyword evidence="2" id="KW-1133">Transmembrane helix</keyword>
<accession>A0A0F8CLN3</accession>
<feature type="transmembrane region" description="Helical" evidence="2">
    <location>
        <begin position="12"/>
        <end position="30"/>
    </location>
</feature>